<dbReference type="AlphaFoldDB" id="A0A9P9BN64"/>
<sequence>MCSIDKGTYDRVKGILGTNTEPWEYAGIKSGDKRSQINKDTKYVFVQVQHRMHGRAAIRHTAKANTSRSLSHMVGFDPTGIYPVYVSQNGEPEEINNCVTNLRAHTKIPNAEVAFIPVVPLNGHGAFRDVRRHLSRGGIFSRMIKTREPGADYATEQREERRAASESGGPFTLPWGYRWALPTLMEIGAIHYAKESDDEPDFPFDELPAFPPFRPTPRFLGLVEAVREHLHQDFLTKPQIALSIARAYKGPKRRGCIHPSRSPQPTDINASCQGSLKAHRLQVRSKQQDRPSRPSWVWRSLDRETFQVRGPGLLALRPTTKLSGERVTLEARSDAELVKSLALRHDFGRPSGEHPVGLRRFARTDAREPCPDALFQNLEVTAASESEDDGLFDKQLMQSAEASLARLELLSSRCLWVEPLRQIVRKDLMAGIAEIRRAGKGQVLPDNIPSQAEIASKREAEDQYQKWLDMYIALLTEALKLRSEARRSLELPFVDESSTFALPRSTRPDNFKLVALFEVIPAEPNPMCLRKMAVRSVTSPEGKDIVTVHLFSALDGTSYNLLGDQRPVKLPRADWSNASTDFLVSVPMDDKAWVIDTSVSIQGPLILVQYPAILFLLGSEAGSSKTVRDDISLQGEFSRPQWNMVVHTHWLSLNHLKSQGRITDEEIKWMVDSNGVPIAPPTFVPRPQPEEGGVPVSTDAMGAEVKIGEHTMQHSGVALGIVAIGKAHLDLQPNHDTDGASYCVGRRAVDWSSGR</sequence>
<gene>
    <name evidence="1" type="ORF">B0I36DRAFT_366176</name>
</gene>
<accession>A0A9P9BN64</accession>
<dbReference type="RefSeq" id="XP_046009853.1">
    <property type="nucleotide sequence ID" value="XM_046159251.1"/>
</dbReference>
<proteinExistence type="predicted"/>
<name>A0A9P9BN64_9PEZI</name>
<reference evidence="1" key="1">
    <citation type="journal article" date="2021" name="Nat. Commun.">
        <title>Genetic determinants of endophytism in the Arabidopsis root mycobiome.</title>
        <authorList>
            <person name="Mesny F."/>
            <person name="Miyauchi S."/>
            <person name="Thiergart T."/>
            <person name="Pickel B."/>
            <person name="Atanasova L."/>
            <person name="Karlsson M."/>
            <person name="Huettel B."/>
            <person name="Barry K.W."/>
            <person name="Haridas S."/>
            <person name="Chen C."/>
            <person name="Bauer D."/>
            <person name="Andreopoulos W."/>
            <person name="Pangilinan J."/>
            <person name="LaButti K."/>
            <person name="Riley R."/>
            <person name="Lipzen A."/>
            <person name="Clum A."/>
            <person name="Drula E."/>
            <person name="Henrissat B."/>
            <person name="Kohler A."/>
            <person name="Grigoriev I.V."/>
            <person name="Martin F.M."/>
            <person name="Hacquard S."/>
        </authorList>
    </citation>
    <scope>NUCLEOTIDE SEQUENCE</scope>
    <source>
        <strain evidence="1">MPI-CAGE-CH-0230</strain>
    </source>
</reference>
<dbReference type="EMBL" id="JAGTJQ010000008">
    <property type="protein sequence ID" value="KAH7026636.1"/>
    <property type="molecule type" value="Genomic_DNA"/>
</dbReference>
<evidence type="ECO:0000313" key="1">
    <source>
        <dbReference type="EMBL" id="KAH7026636.1"/>
    </source>
</evidence>
<dbReference type="Proteomes" id="UP000756346">
    <property type="component" value="Unassembled WGS sequence"/>
</dbReference>
<organism evidence="1 2">
    <name type="scientific">Microdochium trichocladiopsis</name>
    <dbReference type="NCBI Taxonomy" id="1682393"/>
    <lineage>
        <taxon>Eukaryota</taxon>
        <taxon>Fungi</taxon>
        <taxon>Dikarya</taxon>
        <taxon>Ascomycota</taxon>
        <taxon>Pezizomycotina</taxon>
        <taxon>Sordariomycetes</taxon>
        <taxon>Xylariomycetidae</taxon>
        <taxon>Xylariales</taxon>
        <taxon>Microdochiaceae</taxon>
        <taxon>Microdochium</taxon>
    </lineage>
</organism>
<protein>
    <submittedName>
        <fullName evidence="1">Uncharacterized protein</fullName>
    </submittedName>
</protein>
<keyword evidence="2" id="KW-1185">Reference proteome</keyword>
<comment type="caution">
    <text evidence="1">The sequence shown here is derived from an EMBL/GenBank/DDBJ whole genome shotgun (WGS) entry which is preliminary data.</text>
</comment>
<dbReference type="GeneID" id="70188797"/>
<evidence type="ECO:0000313" key="2">
    <source>
        <dbReference type="Proteomes" id="UP000756346"/>
    </source>
</evidence>